<dbReference type="AlphaFoldDB" id="A0ABC9GBS3"/>
<dbReference type="InterPro" id="IPR055290">
    <property type="entry name" value="At3g26010-like"/>
</dbReference>
<evidence type="ECO:0000313" key="3">
    <source>
        <dbReference type="Proteomes" id="UP001497457"/>
    </source>
</evidence>
<proteinExistence type="predicted"/>
<feature type="domain" description="F-box associated beta-propeller type 3" evidence="1">
    <location>
        <begin position="15"/>
        <end position="102"/>
    </location>
</feature>
<dbReference type="InterPro" id="IPR013187">
    <property type="entry name" value="F-box-assoc_dom_typ3"/>
</dbReference>
<reference evidence="3" key="1">
    <citation type="submission" date="2024-06" db="EMBL/GenBank/DDBJ databases">
        <authorList>
            <person name="Ryan C."/>
        </authorList>
    </citation>
    <scope>NUCLEOTIDE SEQUENCE [LARGE SCALE GENOMIC DNA]</scope>
</reference>
<dbReference type="PANTHER" id="PTHR35546:SF105">
    <property type="entry name" value="OS05G0139200 PROTEIN"/>
    <property type="match status" value="1"/>
</dbReference>
<dbReference type="Pfam" id="PF08268">
    <property type="entry name" value="FBA_3"/>
    <property type="match status" value="1"/>
</dbReference>
<gene>
    <name evidence="2" type="ORF">URODEC1_LOCUS114104</name>
</gene>
<dbReference type="EMBL" id="OZ075118">
    <property type="protein sequence ID" value="CAL5090942.1"/>
    <property type="molecule type" value="Genomic_DNA"/>
</dbReference>
<evidence type="ECO:0000313" key="2">
    <source>
        <dbReference type="EMBL" id="CAL5090942.1"/>
    </source>
</evidence>
<protein>
    <recommendedName>
        <fullName evidence="1">F-box associated beta-propeller type 3 domain-containing protein</fullName>
    </recommendedName>
</protein>
<name>A0ABC9GBS3_9POAL</name>
<dbReference type="PANTHER" id="PTHR35546">
    <property type="entry name" value="F-BOX PROTEIN INTERACTION DOMAIN PROTEIN-RELATED"/>
    <property type="match status" value="1"/>
</dbReference>
<accession>A0ABC9GBS3</accession>
<organism evidence="2 3">
    <name type="scientific">Urochloa decumbens</name>
    <dbReference type="NCBI Taxonomy" id="240449"/>
    <lineage>
        <taxon>Eukaryota</taxon>
        <taxon>Viridiplantae</taxon>
        <taxon>Streptophyta</taxon>
        <taxon>Embryophyta</taxon>
        <taxon>Tracheophyta</taxon>
        <taxon>Spermatophyta</taxon>
        <taxon>Magnoliopsida</taxon>
        <taxon>Liliopsida</taxon>
        <taxon>Poales</taxon>
        <taxon>Poaceae</taxon>
        <taxon>PACMAD clade</taxon>
        <taxon>Panicoideae</taxon>
        <taxon>Panicodae</taxon>
        <taxon>Paniceae</taxon>
        <taxon>Melinidinae</taxon>
        <taxon>Urochloa</taxon>
    </lineage>
</organism>
<dbReference type="Proteomes" id="UP001497457">
    <property type="component" value="Chromosome 8b"/>
</dbReference>
<sequence length="128" mass="14992">MGILGSEPAFVGQSQGRLCCISEHRDHNSTQITIWVLEDYEKEEWVMKDRVSSFQLFGSVKWLFHFDYIVVAIHPDRNLIFIYHRGQKLISYNMDNKEVHTVSALVEGYEWTPYVPYLSESPVLSKKH</sequence>
<evidence type="ECO:0000259" key="1">
    <source>
        <dbReference type="Pfam" id="PF08268"/>
    </source>
</evidence>
<keyword evidence="3" id="KW-1185">Reference proteome</keyword>
<reference evidence="2 3" key="2">
    <citation type="submission" date="2024-10" db="EMBL/GenBank/DDBJ databases">
        <authorList>
            <person name="Ryan C."/>
        </authorList>
    </citation>
    <scope>NUCLEOTIDE SEQUENCE [LARGE SCALE GENOMIC DNA]</scope>
</reference>